<evidence type="ECO:0000256" key="2">
    <source>
        <dbReference type="ARBA" id="ARBA00008864"/>
    </source>
</evidence>
<evidence type="ECO:0000259" key="9">
    <source>
        <dbReference type="Pfam" id="PF04904"/>
    </source>
</evidence>
<evidence type="ECO:0000256" key="8">
    <source>
        <dbReference type="SAM" id="MobiDB-lite"/>
    </source>
</evidence>
<dbReference type="PANTHER" id="PTHR12623">
    <property type="entry name" value="NGFI-A BINDING PROTEIN"/>
    <property type="match status" value="1"/>
</dbReference>
<dbReference type="Proteomes" id="UP000694388">
    <property type="component" value="Unplaced"/>
</dbReference>
<keyword evidence="5" id="KW-0805">Transcription regulation</keyword>
<feature type="region of interest" description="Disordered" evidence="8">
    <location>
        <begin position="325"/>
        <end position="396"/>
    </location>
</feature>
<evidence type="ECO:0000256" key="7">
    <source>
        <dbReference type="ARBA" id="ARBA00023242"/>
    </source>
</evidence>
<dbReference type="GO" id="GO:0045892">
    <property type="term" value="P:negative regulation of DNA-templated transcription"/>
    <property type="evidence" value="ECO:0007669"/>
    <property type="project" value="InterPro"/>
</dbReference>
<comment type="similarity">
    <text evidence="2">Belongs to the NAB family.</text>
</comment>
<evidence type="ECO:0000256" key="6">
    <source>
        <dbReference type="ARBA" id="ARBA00023163"/>
    </source>
</evidence>
<keyword evidence="12" id="KW-1185">Reference proteome</keyword>
<evidence type="ECO:0000256" key="5">
    <source>
        <dbReference type="ARBA" id="ARBA00023015"/>
    </source>
</evidence>
<organism evidence="11 12">
    <name type="scientific">Eptatretus burgeri</name>
    <name type="common">Inshore hagfish</name>
    <dbReference type="NCBI Taxonomy" id="7764"/>
    <lineage>
        <taxon>Eukaryota</taxon>
        <taxon>Metazoa</taxon>
        <taxon>Chordata</taxon>
        <taxon>Craniata</taxon>
        <taxon>Vertebrata</taxon>
        <taxon>Cyclostomata</taxon>
        <taxon>Myxini</taxon>
        <taxon>Myxiniformes</taxon>
        <taxon>Myxinidae</taxon>
        <taxon>Eptatretinae</taxon>
        <taxon>Eptatretus</taxon>
    </lineage>
</organism>
<comment type="subunit">
    <text evidence="3">Homomultimers may associate with EGR1 bound to DNA.</text>
</comment>
<dbReference type="AlphaFoldDB" id="A0A8C4QIU9"/>
<sequence>MEVEYGRQISEEGRKNGRKEGLNGGGVGMVWVGEAGVDWIGLGWGVTGWSGLGWGGVGRRGGGLTSAARGWKHSGVCVCVVLPSDVWASTVLGPLFPRLHLPGCPRTRGFAANRPQSPRKRCGYFFIFTTQVYSSQTRHHEGQVFSSGLKARPLCLRWDLQTVAAMEVPQPRTLGELQLFRLLERANLLSYYSTFVEQGGDDVQQLVDAGEDEFLEIMALVGMASKPLHVRRLQKALQEWVNNPTVFLQPASSLPSASIPISRLAGLAATASALPGRTAALAQVRAALPTVLPISPHPIISTSPPTGGTSVVPLVRAVANAVDANSRPRPGVVGSVAPPEADPPRHSPVPLAYTAGSTSASGSPNRLENGSGSGDTILERDLPPSPNDCHGGFNDCSSSGELKENTRQAITLSAAHTLQTIPPTDPRELQEVLASNRKLTAMLGHIFALAPEDPVRHDEIRKFSAIYGRFDSRRKEGRRLTQHELSVNEAAFQLCLRDPALLTRRDELFPLARQVVRDSGYRYSHRQSRARGSDSLSPKRMKLDGDNSQDAHSPPQLELEGGKADGRSEGSVSGEAPSRDGGSECSSGEDGHDDDEGQASGSSRPHSPPSPSNTESGGLGGLAGLCEGLGLALRAQCQGESNHTNHNIKVEAAWADSETTVSECGFQTCPVKIEPASPE</sequence>
<feature type="region of interest" description="Disordered" evidence="8">
    <location>
        <begin position="520"/>
        <end position="623"/>
    </location>
</feature>
<dbReference type="InterPro" id="IPR006988">
    <property type="entry name" value="Nab_N"/>
</dbReference>
<dbReference type="Ensembl" id="ENSEBUT00000015851.1">
    <property type="protein sequence ID" value="ENSEBUP00000015275.1"/>
    <property type="gene ID" value="ENSEBUG00000009632.1"/>
</dbReference>
<dbReference type="FunFam" id="1.20.120.2010:FF:000001">
    <property type="entry name" value="NGFI-A-binding protein 1 isoform X1"/>
    <property type="match status" value="1"/>
</dbReference>
<dbReference type="Pfam" id="PF04905">
    <property type="entry name" value="NCD2"/>
    <property type="match status" value="1"/>
</dbReference>
<reference evidence="11" key="2">
    <citation type="submission" date="2025-09" db="UniProtKB">
        <authorList>
            <consortium name="Ensembl"/>
        </authorList>
    </citation>
    <scope>IDENTIFICATION</scope>
</reference>
<dbReference type="InterPro" id="IPR038398">
    <property type="entry name" value="NCD2_sf"/>
</dbReference>
<protein>
    <submittedName>
        <fullName evidence="11">Uncharacterized protein</fullName>
    </submittedName>
</protein>
<dbReference type="InterPro" id="IPR039040">
    <property type="entry name" value="NAB_fam"/>
</dbReference>
<dbReference type="GO" id="GO:0005634">
    <property type="term" value="C:nucleus"/>
    <property type="evidence" value="ECO:0007669"/>
    <property type="project" value="UniProtKB-SubCell"/>
</dbReference>
<feature type="domain" description="Nab N-terminal" evidence="9">
    <location>
        <begin position="171"/>
        <end position="247"/>
    </location>
</feature>
<dbReference type="InterPro" id="IPR006989">
    <property type="entry name" value="NAB_co-repressor_dom"/>
</dbReference>
<keyword evidence="4" id="KW-0678">Repressor</keyword>
<dbReference type="PANTHER" id="PTHR12623:SF10">
    <property type="entry name" value="NGFI-A-BINDING PROTEIN HOMOLOG"/>
    <property type="match status" value="1"/>
</dbReference>
<proteinExistence type="inferred from homology"/>
<dbReference type="GeneTree" id="ENSGT00390000006330"/>
<evidence type="ECO:0000256" key="3">
    <source>
        <dbReference type="ARBA" id="ARBA00011364"/>
    </source>
</evidence>
<keyword evidence="6" id="KW-0804">Transcription</keyword>
<keyword evidence="7" id="KW-0539">Nucleus</keyword>
<reference evidence="11" key="1">
    <citation type="submission" date="2025-08" db="UniProtKB">
        <authorList>
            <consortium name="Ensembl"/>
        </authorList>
    </citation>
    <scope>IDENTIFICATION</scope>
</reference>
<dbReference type="Pfam" id="PF04904">
    <property type="entry name" value="SAM_NCD1"/>
    <property type="match status" value="1"/>
</dbReference>
<dbReference type="GO" id="GO:0003712">
    <property type="term" value="F:transcription coregulator activity"/>
    <property type="evidence" value="ECO:0007669"/>
    <property type="project" value="InterPro"/>
</dbReference>
<evidence type="ECO:0000256" key="4">
    <source>
        <dbReference type="ARBA" id="ARBA00022491"/>
    </source>
</evidence>
<dbReference type="Gene3D" id="1.20.120.2010">
    <property type="entry name" value="NAB conserved domain 2"/>
    <property type="match status" value="1"/>
</dbReference>
<comment type="subcellular location">
    <subcellularLocation>
        <location evidence="1">Nucleus</location>
    </subcellularLocation>
</comment>
<evidence type="ECO:0000313" key="11">
    <source>
        <dbReference type="Ensembl" id="ENSEBUP00000015275.1"/>
    </source>
</evidence>
<evidence type="ECO:0000313" key="12">
    <source>
        <dbReference type="Proteomes" id="UP000694388"/>
    </source>
</evidence>
<name>A0A8C4QIU9_EPTBU</name>
<feature type="domain" description="NAB co-repressor" evidence="10">
    <location>
        <begin position="402"/>
        <end position="529"/>
    </location>
</feature>
<evidence type="ECO:0000259" key="10">
    <source>
        <dbReference type="Pfam" id="PF04905"/>
    </source>
</evidence>
<feature type="compositionally biased region" description="Low complexity" evidence="8">
    <location>
        <begin position="354"/>
        <end position="363"/>
    </location>
</feature>
<evidence type="ECO:0000256" key="1">
    <source>
        <dbReference type="ARBA" id="ARBA00004123"/>
    </source>
</evidence>
<accession>A0A8C4QIU9</accession>